<gene>
    <name evidence="2" type="ORF">CRG98_017071</name>
</gene>
<feature type="compositionally biased region" description="Polar residues" evidence="1">
    <location>
        <begin position="121"/>
        <end position="131"/>
    </location>
</feature>
<feature type="compositionally biased region" description="Polar residues" evidence="1">
    <location>
        <begin position="67"/>
        <end position="109"/>
    </location>
</feature>
<evidence type="ECO:0000256" key="1">
    <source>
        <dbReference type="SAM" id="MobiDB-lite"/>
    </source>
</evidence>
<evidence type="ECO:0000313" key="3">
    <source>
        <dbReference type="Proteomes" id="UP000233551"/>
    </source>
</evidence>
<proteinExistence type="predicted"/>
<feature type="compositionally biased region" description="Polar residues" evidence="1">
    <location>
        <begin position="141"/>
        <end position="150"/>
    </location>
</feature>
<keyword evidence="3" id="KW-1185">Reference proteome</keyword>
<accession>A0A2I0K341</accession>
<evidence type="ECO:0000313" key="2">
    <source>
        <dbReference type="EMBL" id="PKI62550.1"/>
    </source>
</evidence>
<dbReference type="AlphaFoldDB" id="A0A2I0K341"/>
<organism evidence="2 3">
    <name type="scientific">Punica granatum</name>
    <name type="common">Pomegranate</name>
    <dbReference type="NCBI Taxonomy" id="22663"/>
    <lineage>
        <taxon>Eukaryota</taxon>
        <taxon>Viridiplantae</taxon>
        <taxon>Streptophyta</taxon>
        <taxon>Embryophyta</taxon>
        <taxon>Tracheophyta</taxon>
        <taxon>Spermatophyta</taxon>
        <taxon>Magnoliopsida</taxon>
        <taxon>eudicotyledons</taxon>
        <taxon>Gunneridae</taxon>
        <taxon>Pentapetalae</taxon>
        <taxon>rosids</taxon>
        <taxon>malvids</taxon>
        <taxon>Myrtales</taxon>
        <taxon>Lythraceae</taxon>
        <taxon>Punica</taxon>
    </lineage>
</organism>
<dbReference type="STRING" id="22663.A0A2I0K341"/>
<name>A0A2I0K341_PUNGR</name>
<dbReference type="Proteomes" id="UP000233551">
    <property type="component" value="Unassembled WGS sequence"/>
</dbReference>
<sequence length="203" mass="21635">MPSRHHSALPPILSFSPIHSAQSRLPHIQAQPLAPTGPILSSHPAQTPLSAQSKSAQPTSHSSPSSRAQEQTAQSVSSSTQPTELSSIKSSPVHSPAQSLSSPKSNKISCSPAHRVHEPMETSSTPQSHGSSESRSKENLPISSTVSTHPVVTRSKSRIHKPNQKLSLIASSPASIVEPSCYSQAVKNPKWRQAMTKEFNALT</sequence>
<feature type="region of interest" description="Disordered" evidence="1">
    <location>
        <begin position="23"/>
        <end position="156"/>
    </location>
</feature>
<protein>
    <submittedName>
        <fullName evidence="2">Uncharacterized protein</fullName>
    </submittedName>
</protein>
<dbReference type="EMBL" id="PGOL01000964">
    <property type="protein sequence ID" value="PKI62550.1"/>
    <property type="molecule type" value="Genomic_DNA"/>
</dbReference>
<comment type="caution">
    <text evidence="2">The sequence shown here is derived from an EMBL/GenBank/DDBJ whole genome shotgun (WGS) entry which is preliminary data.</text>
</comment>
<reference evidence="2 3" key="1">
    <citation type="submission" date="2017-11" db="EMBL/GenBank/DDBJ databases">
        <title>De-novo sequencing of pomegranate (Punica granatum L.) genome.</title>
        <authorList>
            <person name="Akparov Z."/>
            <person name="Amiraslanov A."/>
            <person name="Hajiyeva S."/>
            <person name="Abbasov M."/>
            <person name="Kaur K."/>
            <person name="Hamwieh A."/>
            <person name="Solovyev V."/>
            <person name="Salamov A."/>
            <person name="Braich B."/>
            <person name="Kosarev P."/>
            <person name="Mahmoud A."/>
            <person name="Hajiyev E."/>
            <person name="Babayeva S."/>
            <person name="Izzatullayeva V."/>
            <person name="Mammadov A."/>
            <person name="Mammadov A."/>
            <person name="Sharifova S."/>
            <person name="Ojaghi J."/>
            <person name="Eynullazada K."/>
            <person name="Bayramov B."/>
            <person name="Abdulazimova A."/>
            <person name="Shahmuradov I."/>
        </authorList>
    </citation>
    <scope>NUCLEOTIDE SEQUENCE [LARGE SCALE GENOMIC DNA]</scope>
    <source>
        <strain evidence="3">cv. AG2017</strain>
        <tissue evidence="2">Leaf</tissue>
    </source>
</reference>
<feature type="compositionally biased region" description="Low complexity" evidence="1">
    <location>
        <begin position="52"/>
        <end position="66"/>
    </location>
</feature>